<reference evidence="3" key="1">
    <citation type="journal article" date="2010" name="Stand. Genomic Sci.">
        <title>Complete genome sequence of Syntrophothermus lipocalidus type strain (TGB-C1T).</title>
        <authorList>
            <consortium name="US DOE Joint Genome Institute (JGI-PGF)"/>
            <person name="Djao O."/>
            <person name="Zhang X."/>
            <person name="Lucas S."/>
            <person name="Lapidus A."/>
            <person name="Glavina Del Rio T."/>
            <person name="Nolan M."/>
            <person name="Tice H."/>
            <person name="Cheng J."/>
            <person name="Han C."/>
            <person name="Tapia R."/>
            <person name="Goodwin L."/>
            <person name="Pitluck S."/>
            <person name="Liolios K."/>
            <person name="Ivanova N."/>
            <person name="Mavromatis K."/>
            <person name="Mikhailova N."/>
            <person name="Ovchinnikova G."/>
            <person name="Pati A."/>
            <person name="Brambilla E."/>
            <person name="Chen A."/>
            <person name="Palaniappan K."/>
            <person name="Land M."/>
            <person name="Hauser L."/>
            <person name="Chang Y."/>
            <person name="Jeffries C."/>
            <person name="Rohde M."/>
            <person name="Sikorski J."/>
            <person name="Spring S."/>
            <person name="Goker M."/>
            <person name="Detter J."/>
            <person name="Woyke T."/>
            <person name="Bristow J."/>
            <person name="Eisen J."/>
            <person name="Markowitz V."/>
            <person name="Hugenholtz P."/>
            <person name="Kyrpides N."/>
            <person name="Klenk H."/>
        </authorList>
    </citation>
    <scope>NUCLEOTIDE SEQUENCE [LARGE SCALE GENOMIC DNA]</scope>
    <source>
        <strain evidence="3">DSM 12680 / TGB-C1</strain>
    </source>
</reference>
<gene>
    <name evidence="2" type="ordered locus">Slip_1262</name>
</gene>
<dbReference type="EMBL" id="CP002048">
    <property type="protein sequence ID" value="ADI02034.1"/>
    <property type="molecule type" value="Genomic_DNA"/>
</dbReference>
<dbReference type="SMART" id="SM00460">
    <property type="entry name" value="TGc"/>
    <property type="match status" value="1"/>
</dbReference>
<proteinExistence type="predicted"/>
<dbReference type="eggNOG" id="COG1305">
    <property type="taxonomic scope" value="Bacteria"/>
</dbReference>
<protein>
    <submittedName>
        <fullName evidence="2">Transglutaminase domain protein</fullName>
    </submittedName>
</protein>
<evidence type="ECO:0000313" key="3">
    <source>
        <dbReference type="Proteomes" id="UP000000378"/>
    </source>
</evidence>
<dbReference type="Pfam" id="PF01841">
    <property type="entry name" value="Transglut_core"/>
    <property type="match status" value="1"/>
</dbReference>
<dbReference type="PANTHER" id="PTHR46333">
    <property type="entry name" value="CYTOKINESIS PROTEIN 3"/>
    <property type="match status" value="1"/>
</dbReference>
<dbReference type="InterPro" id="IPR002931">
    <property type="entry name" value="Transglutaminase-like"/>
</dbReference>
<dbReference type="KEGG" id="slp:Slip_1262"/>
<dbReference type="STRING" id="643648.Slip_1262"/>
<dbReference type="AlphaFoldDB" id="D7CMU9"/>
<dbReference type="GO" id="GO:0005737">
    <property type="term" value="C:cytoplasm"/>
    <property type="evidence" value="ECO:0007669"/>
    <property type="project" value="TreeGrafter"/>
</dbReference>
<sequence length="297" mass="32502">MLASKRVLAVALALMFSLGTAYGYVGKAWAEYSVSFASPSITITAPSRNNAECSGKLLIEGTSTLTQVWICLRGPEKELETYSVPVKEGRFSRTVDLRFGPGIYTVWAGDNPRRFDGSIRFTVNSLEDEDLRYISPSAYVDSDSAVIKSLAESLVDSGASDMDKVRSIHAWVTQNIAYDCAADSNTDSSMVPASQTVTLRKGICLNYALVTAALARAVGLPAKVVYGQAGAENDGFLPQLHAWNEILVDGKWVPVDATWDAGYIKDGRFIRKPSTTYFNPDESLWRKTHHPLEVTLD</sequence>
<dbReference type="HOGENOM" id="CLU_936670_0_0_9"/>
<dbReference type="SUPFAM" id="SSF54001">
    <property type="entry name" value="Cysteine proteinases"/>
    <property type="match status" value="1"/>
</dbReference>
<accession>D7CMU9</accession>
<feature type="domain" description="Transglutaminase-like" evidence="1">
    <location>
        <begin position="196"/>
        <end position="259"/>
    </location>
</feature>
<name>D7CMU9_SYNLT</name>
<dbReference type="InterPro" id="IPR052557">
    <property type="entry name" value="CAP/Cytokinesis_protein"/>
</dbReference>
<dbReference type="Proteomes" id="UP000000378">
    <property type="component" value="Chromosome"/>
</dbReference>
<dbReference type="Gene3D" id="3.10.620.30">
    <property type="match status" value="1"/>
</dbReference>
<evidence type="ECO:0000313" key="2">
    <source>
        <dbReference type="EMBL" id="ADI02034.1"/>
    </source>
</evidence>
<dbReference type="InterPro" id="IPR038765">
    <property type="entry name" value="Papain-like_cys_pep_sf"/>
</dbReference>
<dbReference type="PANTHER" id="PTHR46333:SF2">
    <property type="entry name" value="CYTOKINESIS PROTEIN 3"/>
    <property type="match status" value="1"/>
</dbReference>
<keyword evidence="3" id="KW-1185">Reference proteome</keyword>
<dbReference type="RefSeq" id="WP_013175436.1">
    <property type="nucleotide sequence ID" value="NC_014220.1"/>
</dbReference>
<reference evidence="2 3" key="2">
    <citation type="journal article" date="2010" name="Stand. Genomic Sci.">
        <title>Complete genome sequence of Syntrophothermus lipocalidus type strain (TGB-C1).</title>
        <authorList>
            <person name="Djao O.D."/>
            <person name="Zhang X."/>
            <person name="Lucas S."/>
            <person name="Lapidus A."/>
            <person name="Del Rio T.G."/>
            <person name="Nolan M."/>
            <person name="Tice H."/>
            <person name="Cheng J.F."/>
            <person name="Han C."/>
            <person name="Tapia R."/>
            <person name="Goodwin L."/>
            <person name="Pitluck S."/>
            <person name="Liolios K."/>
            <person name="Ivanova N."/>
            <person name="Mavromatis K."/>
            <person name="Mikhailova N."/>
            <person name="Ovchinnikova G."/>
            <person name="Pati A."/>
            <person name="Brambilla E."/>
            <person name="Chen A."/>
            <person name="Palaniappan K."/>
            <person name="Land M."/>
            <person name="Hauser L."/>
            <person name="Chang Y.J."/>
            <person name="Jeffries C.D."/>
            <person name="Rohde M."/>
            <person name="Sikorski J."/>
            <person name="Spring S."/>
            <person name="Goker M."/>
            <person name="Detter J.C."/>
            <person name="Woyke T."/>
            <person name="Bristow J."/>
            <person name="Eisen J.A."/>
            <person name="Markowitz V."/>
            <person name="Hugenholtz P."/>
            <person name="Kyrpides N.C."/>
            <person name="Klenk H.P."/>
        </authorList>
    </citation>
    <scope>NUCLEOTIDE SEQUENCE [LARGE SCALE GENOMIC DNA]</scope>
    <source>
        <strain evidence="3">DSM 12680 / TGB-C1</strain>
    </source>
</reference>
<organism evidence="2 3">
    <name type="scientific">Syntrophothermus lipocalidus (strain DSM 12680 / TGB-C1)</name>
    <dbReference type="NCBI Taxonomy" id="643648"/>
    <lineage>
        <taxon>Bacteria</taxon>
        <taxon>Bacillati</taxon>
        <taxon>Bacillota</taxon>
        <taxon>Clostridia</taxon>
        <taxon>Eubacteriales</taxon>
        <taxon>Syntrophomonadaceae</taxon>
        <taxon>Syntrophothermus</taxon>
    </lineage>
</organism>
<evidence type="ECO:0000259" key="1">
    <source>
        <dbReference type="SMART" id="SM00460"/>
    </source>
</evidence>
<dbReference type="OrthoDB" id="9788327at2"/>